<dbReference type="PROSITE" id="PS00678">
    <property type="entry name" value="WD_REPEATS_1"/>
    <property type="match status" value="1"/>
</dbReference>
<feature type="repeat" description="WD" evidence="3">
    <location>
        <begin position="240"/>
        <end position="281"/>
    </location>
</feature>
<dbReference type="InterPro" id="IPR051510">
    <property type="entry name" value="SKI8"/>
</dbReference>
<gene>
    <name evidence="4" type="ORF">GSI_10769</name>
</gene>
<evidence type="ECO:0000313" key="5">
    <source>
        <dbReference type="Proteomes" id="UP000230002"/>
    </source>
</evidence>
<sequence>MSLAFLHAHDGAEPHTDAVWAVNWTTADTVLSVSADGVIKQWDSISGQVSRSRPPHTLGIVSLSVDPTGKLALYNTLEGLTTLWGLEDGEVKGSFESYARGAGSEATEPSWSVSLNPRGGTYASTGGSGNVTIHSAEPSSFGERRTTLTSGRNKFGMHCKYSPDGSRVAMSSEAGQIFVFDVASNSIQVAYSSHAMAVRNFAWSADSTLLLSTSEDKRLILHDVRVSSSGKPGSGAVATLSGHSSWVLSTDISPDSRLAVSGSADKTTKVWDIAARAAVSTVQEQGEVWSVSWRPKPPAHGTAGAYVTGGEDGAVRWWRSAGAG</sequence>
<evidence type="ECO:0000256" key="3">
    <source>
        <dbReference type="PROSITE-ProRule" id="PRU00221"/>
    </source>
</evidence>
<dbReference type="InterPro" id="IPR036322">
    <property type="entry name" value="WD40_repeat_dom_sf"/>
</dbReference>
<feature type="repeat" description="WD" evidence="3">
    <location>
        <begin position="191"/>
        <end position="225"/>
    </location>
</feature>
<dbReference type="SMART" id="SM00320">
    <property type="entry name" value="WD40"/>
    <property type="match status" value="7"/>
</dbReference>
<evidence type="ECO:0000256" key="1">
    <source>
        <dbReference type="ARBA" id="ARBA00022574"/>
    </source>
</evidence>
<dbReference type="Pfam" id="PF00400">
    <property type="entry name" value="WD40"/>
    <property type="match status" value="3"/>
</dbReference>
<dbReference type="PANTHER" id="PTHR44090:SF1">
    <property type="entry name" value="SUPERKILLER COMPLEX PROTEIN 8"/>
    <property type="match status" value="1"/>
</dbReference>
<keyword evidence="5" id="KW-1185">Reference proteome</keyword>
<dbReference type="Gene3D" id="2.130.10.10">
    <property type="entry name" value="YVTN repeat-like/Quinoprotein amine dehydrogenase"/>
    <property type="match status" value="1"/>
</dbReference>
<dbReference type="CDD" id="cd00200">
    <property type="entry name" value="WD40"/>
    <property type="match status" value="1"/>
</dbReference>
<dbReference type="AlphaFoldDB" id="A0A2G8S1K2"/>
<dbReference type="PROSITE" id="PS50082">
    <property type="entry name" value="WD_REPEATS_2"/>
    <property type="match status" value="3"/>
</dbReference>
<proteinExistence type="predicted"/>
<protein>
    <submittedName>
        <fullName evidence="4">Uncharacterized protein</fullName>
    </submittedName>
</protein>
<dbReference type="EMBL" id="AYKW01000034">
    <property type="protein sequence ID" value="PIL27617.1"/>
    <property type="molecule type" value="Genomic_DNA"/>
</dbReference>
<reference evidence="4 5" key="1">
    <citation type="journal article" date="2015" name="Sci. Rep.">
        <title>Chromosome-level genome map provides insights into diverse defense mechanisms in the medicinal fungus Ganoderma sinense.</title>
        <authorList>
            <person name="Zhu Y."/>
            <person name="Xu J."/>
            <person name="Sun C."/>
            <person name="Zhou S."/>
            <person name="Xu H."/>
            <person name="Nelson D.R."/>
            <person name="Qian J."/>
            <person name="Song J."/>
            <person name="Luo H."/>
            <person name="Xiang L."/>
            <person name="Li Y."/>
            <person name="Xu Z."/>
            <person name="Ji A."/>
            <person name="Wang L."/>
            <person name="Lu S."/>
            <person name="Hayward A."/>
            <person name="Sun W."/>
            <person name="Li X."/>
            <person name="Schwartz D.C."/>
            <person name="Wang Y."/>
            <person name="Chen S."/>
        </authorList>
    </citation>
    <scope>NUCLEOTIDE SEQUENCE [LARGE SCALE GENOMIC DNA]</scope>
    <source>
        <strain evidence="4 5">ZZ0214-1</strain>
    </source>
</reference>
<dbReference type="PRINTS" id="PR00320">
    <property type="entry name" value="GPROTEINBRPT"/>
</dbReference>
<name>A0A2G8S1K2_9APHY</name>
<dbReference type="PROSITE" id="PS50294">
    <property type="entry name" value="WD_REPEATS_REGION"/>
    <property type="match status" value="1"/>
</dbReference>
<dbReference type="GO" id="GO:0032991">
    <property type="term" value="C:protein-containing complex"/>
    <property type="evidence" value="ECO:0007669"/>
    <property type="project" value="UniProtKB-ARBA"/>
</dbReference>
<feature type="repeat" description="WD" evidence="3">
    <location>
        <begin position="12"/>
        <end position="52"/>
    </location>
</feature>
<dbReference type="Proteomes" id="UP000230002">
    <property type="component" value="Unassembled WGS sequence"/>
</dbReference>
<evidence type="ECO:0000256" key="2">
    <source>
        <dbReference type="ARBA" id="ARBA00022737"/>
    </source>
</evidence>
<comment type="caution">
    <text evidence="4">The sequence shown here is derived from an EMBL/GenBank/DDBJ whole genome shotgun (WGS) entry which is preliminary data.</text>
</comment>
<dbReference type="InterPro" id="IPR001680">
    <property type="entry name" value="WD40_rpt"/>
</dbReference>
<dbReference type="InterPro" id="IPR020472">
    <property type="entry name" value="WD40_PAC1"/>
</dbReference>
<dbReference type="PANTHER" id="PTHR44090">
    <property type="entry name" value="WD REPEAT-CONTAINING PROTEIN 61"/>
    <property type="match status" value="1"/>
</dbReference>
<dbReference type="STRING" id="1077348.A0A2G8S1K2"/>
<evidence type="ECO:0000313" key="4">
    <source>
        <dbReference type="EMBL" id="PIL27617.1"/>
    </source>
</evidence>
<accession>A0A2G8S1K2</accession>
<keyword evidence="2" id="KW-0677">Repeat</keyword>
<organism evidence="4 5">
    <name type="scientific">Ganoderma sinense ZZ0214-1</name>
    <dbReference type="NCBI Taxonomy" id="1077348"/>
    <lineage>
        <taxon>Eukaryota</taxon>
        <taxon>Fungi</taxon>
        <taxon>Dikarya</taxon>
        <taxon>Basidiomycota</taxon>
        <taxon>Agaricomycotina</taxon>
        <taxon>Agaricomycetes</taxon>
        <taxon>Polyporales</taxon>
        <taxon>Polyporaceae</taxon>
        <taxon>Ganoderma</taxon>
    </lineage>
</organism>
<dbReference type="OrthoDB" id="538223at2759"/>
<dbReference type="GO" id="GO:0005634">
    <property type="term" value="C:nucleus"/>
    <property type="evidence" value="ECO:0007669"/>
    <property type="project" value="TreeGrafter"/>
</dbReference>
<dbReference type="InterPro" id="IPR019775">
    <property type="entry name" value="WD40_repeat_CS"/>
</dbReference>
<dbReference type="InterPro" id="IPR015943">
    <property type="entry name" value="WD40/YVTN_repeat-like_dom_sf"/>
</dbReference>
<keyword evidence="1 3" id="KW-0853">WD repeat</keyword>
<dbReference type="SUPFAM" id="SSF50978">
    <property type="entry name" value="WD40 repeat-like"/>
    <property type="match status" value="1"/>
</dbReference>